<proteinExistence type="predicted"/>
<name>A0A1R4H5M2_9GAMM</name>
<feature type="domain" description="F5/8 type C" evidence="1">
    <location>
        <begin position="55"/>
        <end position="164"/>
    </location>
</feature>
<keyword evidence="3" id="KW-1185">Reference proteome</keyword>
<reference evidence="3" key="1">
    <citation type="submission" date="2017-02" db="EMBL/GenBank/DDBJ databases">
        <authorList>
            <person name="Daims H."/>
        </authorList>
    </citation>
    <scope>NUCLEOTIDE SEQUENCE [LARGE SCALE GENOMIC DNA]</scope>
</reference>
<accession>A0A1R4H5M2</accession>
<dbReference type="OrthoDB" id="7211137at2"/>
<gene>
    <name evidence="2" type="ORF">CRENPOLYSF1_20026</name>
</gene>
<dbReference type="InterPro" id="IPR000421">
    <property type="entry name" value="FA58C"/>
</dbReference>
<dbReference type="InterPro" id="IPR008979">
    <property type="entry name" value="Galactose-bd-like_sf"/>
</dbReference>
<evidence type="ECO:0000313" key="3">
    <source>
        <dbReference type="Proteomes" id="UP000195667"/>
    </source>
</evidence>
<dbReference type="SUPFAM" id="SSF49785">
    <property type="entry name" value="Galactose-binding domain-like"/>
    <property type="match status" value="1"/>
</dbReference>
<sequence length="221" mass="23996">MKYKRLTTLIMVGWVTLGFTSVSASVITPTGVWASSIFDIYDVNNLIDDSGLSDKLYHDTSEGHMWLSKEKDIKSTLTFNLGAVYNLSGAYIWQYNPSAGGTASGVQNFNISTSLDNVVFNAITTASLTQAVGINSIEAQFRSFNRTAKFVKFSVLSNFGDNYTGLSEVKFQEGPVMPDIGSLVPPSNSGIPIPEPSLTSLLGLSLLGLFMLRGMSRFYNA</sequence>
<dbReference type="Gene3D" id="2.60.120.260">
    <property type="entry name" value="Galactose-binding domain-like"/>
    <property type="match status" value="1"/>
</dbReference>
<dbReference type="AlphaFoldDB" id="A0A1R4H5M2"/>
<evidence type="ECO:0000259" key="1">
    <source>
        <dbReference type="Pfam" id="PF00754"/>
    </source>
</evidence>
<dbReference type="RefSeq" id="WP_087143010.1">
    <property type="nucleotide sequence ID" value="NZ_FUKI01000093.1"/>
</dbReference>
<dbReference type="Proteomes" id="UP000195667">
    <property type="component" value="Unassembled WGS sequence"/>
</dbReference>
<protein>
    <recommendedName>
        <fullName evidence="1">F5/8 type C domain-containing protein</fullName>
    </recommendedName>
</protein>
<organism evidence="2 3">
    <name type="scientific">Crenothrix polyspora</name>
    <dbReference type="NCBI Taxonomy" id="360316"/>
    <lineage>
        <taxon>Bacteria</taxon>
        <taxon>Pseudomonadati</taxon>
        <taxon>Pseudomonadota</taxon>
        <taxon>Gammaproteobacteria</taxon>
        <taxon>Methylococcales</taxon>
        <taxon>Crenotrichaceae</taxon>
        <taxon>Crenothrix</taxon>
    </lineage>
</organism>
<dbReference type="EMBL" id="FUKI01000093">
    <property type="protein sequence ID" value="SJM91565.1"/>
    <property type="molecule type" value="Genomic_DNA"/>
</dbReference>
<evidence type="ECO:0000313" key="2">
    <source>
        <dbReference type="EMBL" id="SJM91565.1"/>
    </source>
</evidence>
<dbReference type="Pfam" id="PF00754">
    <property type="entry name" value="F5_F8_type_C"/>
    <property type="match status" value="1"/>
</dbReference>